<dbReference type="EMBL" id="BMRE01000083">
    <property type="protein sequence ID" value="GGU82925.1"/>
    <property type="molecule type" value="Genomic_DNA"/>
</dbReference>
<organism evidence="1 2">
    <name type="scientific">Lentzea flava</name>
    <dbReference type="NCBI Taxonomy" id="103732"/>
    <lineage>
        <taxon>Bacteria</taxon>
        <taxon>Bacillati</taxon>
        <taxon>Actinomycetota</taxon>
        <taxon>Actinomycetes</taxon>
        <taxon>Pseudonocardiales</taxon>
        <taxon>Pseudonocardiaceae</taxon>
        <taxon>Lentzea</taxon>
    </lineage>
</organism>
<dbReference type="Proteomes" id="UP000649573">
    <property type="component" value="Unassembled WGS sequence"/>
</dbReference>
<name>A0ABQ2VEI1_9PSEU</name>
<keyword evidence="2" id="KW-1185">Reference proteome</keyword>
<gene>
    <name evidence="1" type="ORF">GCM10010178_86720</name>
</gene>
<sequence>MGDGFDTAAESLTHPEYAAFHTALHAALPKILSTDVTWGRRYPDPLVRRGLRDIGCSAFAPPLRGGDTPHSLMLASSFDRLRPALVANGTDESLIDTVLRHLRDPDFWDFEFTLVTAWGRRPVE</sequence>
<protein>
    <submittedName>
        <fullName evidence="1">Uncharacterized protein</fullName>
    </submittedName>
</protein>
<evidence type="ECO:0000313" key="1">
    <source>
        <dbReference type="EMBL" id="GGU82925.1"/>
    </source>
</evidence>
<comment type="caution">
    <text evidence="1">The sequence shown here is derived from an EMBL/GenBank/DDBJ whole genome shotgun (WGS) entry which is preliminary data.</text>
</comment>
<proteinExistence type="predicted"/>
<accession>A0ABQ2VEI1</accession>
<evidence type="ECO:0000313" key="2">
    <source>
        <dbReference type="Proteomes" id="UP000649573"/>
    </source>
</evidence>
<reference evidence="2" key="1">
    <citation type="journal article" date="2019" name="Int. J. Syst. Evol. Microbiol.">
        <title>The Global Catalogue of Microorganisms (GCM) 10K type strain sequencing project: providing services to taxonomists for standard genome sequencing and annotation.</title>
        <authorList>
            <consortium name="The Broad Institute Genomics Platform"/>
            <consortium name="The Broad Institute Genome Sequencing Center for Infectious Disease"/>
            <person name="Wu L."/>
            <person name="Ma J."/>
        </authorList>
    </citation>
    <scope>NUCLEOTIDE SEQUENCE [LARGE SCALE GENOMIC DNA]</scope>
    <source>
        <strain evidence="2">JCM 3296</strain>
    </source>
</reference>